<protein>
    <recommendedName>
        <fullName evidence="1">mRNA (guanine-N(7))-methyltransferase</fullName>
        <ecNumber evidence="1">2.1.1.56</ecNumber>
    </recommendedName>
</protein>
<proteinExistence type="predicted"/>
<evidence type="ECO:0000313" key="12">
    <source>
        <dbReference type="WBParaSite" id="DME_0000007001-mRNA-1"/>
    </source>
</evidence>
<comment type="catalytic activity">
    <reaction evidence="7">
        <text>a 5'-end (5'-triphosphoguanosine)-ribonucleoside in mRNA + S-adenosyl-L-methionine = a 5'-end (N(7)-methyl 5'-triphosphoguanosine)-ribonucleoside in mRNA + S-adenosyl-L-homocysteine</text>
        <dbReference type="Rhea" id="RHEA:67008"/>
        <dbReference type="Rhea" id="RHEA-COMP:17166"/>
        <dbReference type="Rhea" id="RHEA-COMP:17167"/>
        <dbReference type="ChEBI" id="CHEBI:57856"/>
        <dbReference type="ChEBI" id="CHEBI:59789"/>
        <dbReference type="ChEBI" id="CHEBI:156461"/>
        <dbReference type="ChEBI" id="CHEBI:167617"/>
        <dbReference type="EC" id="2.1.1.56"/>
    </reaction>
</comment>
<keyword evidence="3" id="KW-0808">Transferase</keyword>
<evidence type="ECO:0000313" key="11">
    <source>
        <dbReference type="Proteomes" id="UP000274756"/>
    </source>
</evidence>
<dbReference type="PANTHER" id="PTHR12189:SF2">
    <property type="entry name" value="MRNA CAP GUANINE-N7 METHYLTRANSFERASE"/>
    <property type="match status" value="1"/>
</dbReference>
<dbReference type="SUPFAM" id="SSF53335">
    <property type="entry name" value="S-adenosyl-L-methionine-dependent methyltransferases"/>
    <property type="match status" value="1"/>
</dbReference>
<dbReference type="Proteomes" id="UP000274756">
    <property type="component" value="Unassembled WGS sequence"/>
</dbReference>
<keyword evidence="5" id="KW-0694">RNA-binding</keyword>
<dbReference type="Gene3D" id="3.40.50.150">
    <property type="entry name" value="Vaccinia Virus protein VP39"/>
    <property type="match status" value="2"/>
</dbReference>
<dbReference type="EC" id="2.1.1.56" evidence="1"/>
<dbReference type="CDD" id="cd02440">
    <property type="entry name" value="AdoMet_MTases"/>
    <property type="match status" value="1"/>
</dbReference>
<evidence type="ECO:0000256" key="2">
    <source>
        <dbReference type="ARBA" id="ARBA00022603"/>
    </source>
</evidence>
<dbReference type="Pfam" id="PF03291">
    <property type="entry name" value="mRNA_G-N7_MeTrfase"/>
    <property type="match status" value="2"/>
</dbReference>
<feature type="domain" description="MRNA cap 0 methyltransferase" evidence="8">
    <location>
        <begin position="27"/>
        <end position="207"/>
    </location>
</feature>
<dbReference type="Proteomes" id="UP000038040">
    <property type="component" value="Unplaced"/>
</dbReference>
<dbReference type="OrthoDB" id="10248867at2759"/>
<keyword evidence="6" id="KW-0506">mRNA capping</keyword>
<evidence type="ECO:0000256" key="4">
    <source>
        <dbReference type="ARBA" id="ARBA00022691"/>
    </source>
</evidence>
<keyword evidence="11" id="KW-1185">Reference proteome</keyword>
<gene>
    <name evidence="9" type="ORF">DME_LOCUS4430</name>
</gene>
<keyword evidence="4" id="KW-0949">S-adenosyl-L-methionine</keyword>
<dbReference type="PROSITE" id="PS51562">
    <property type="entry name" value="RNA_CAP0_MT"/>
    <property type="match status" value="1"/>
</dbReference>
<dbReference type="WBParaSite" id="DME_0000007001-mRNA-1">
    <property type="protein sequence ID" value="DME_0000007001-mRNA-1"/>
    <property type="gene ID" value="DME_0000007001"/>
</dbReference>
<evidence type="ECO:0000256" key="5">
    <source>
        <dbReference type="ARBA" id="ARBA00022884"/>
    </source>
</evidence>
<evidence type="ECO:0000256" key="3">
    <source>
        <dbReference type="ARBA" id="ARBA00022679"/>
    </source>
</evidence>
<dbReference type="GO" id="GO:0004482">
    <property type="term" value="F:mRNA 5'-cap (guanine-N7-)-methyltransferase activity"/>
    <property type="evidence" value="ECO:0007669"/>
    <property type="project" value="UniProtKB-EC"/>
</dbReference>
<dbReference type="GO" id="GO:0005634">
    <property type="term" value="C:nucleus"/>
    <property type="evidence" value="ECO:0007669"/>
    <property type="project" value="TreeGrafter"/>
</dbReference>
<dbReference type="InterPro" id="IPR004971">
    <property type="entry name" value="mRNA_G-N7_MeTrfase_dom"/>
</dbReference>
<keyword evidence="2" id="KW-0489">Methyltransferase</keyword>
<name>A0A0N4U0I8_DRAME</name>
<evidence type="ECO:0000259" key="8">
    <source>
        <dbReference type="PROSITE" id="PS51562"/>
    </source>
</evidence>
<organism evidence="10 12">
    <name type="scientific">Dracunculus medinensis</name>
    <name type="common">Guinea worm</name>
    <dbReference type="NCBI Taxonomy" id="318479"/>
    <lineage>
        <taxon>Eukaryota</taxon>
        <taxon>Metazoa</taxon>
        <taxon>Ecdysozoa</taxon>
        <taxon>Nematoda</taxon>
        <taxon>Chromadorea</taxon>
        <taxon>Rhabditida</taxon>
        <taxon>Spirurina</taxon>
        <taxon>Dracunculoidea</taxon>
        <taxon>Dracunculidae</taxon>
        <taxon>Dracunculus</taxon>
    </lineage>
</organism>
<evidence type="ECO:0000256" key="6">
    <source>
        <dbReference type="ARBA" id="ARBA00023042"/>
    </source>
</evidence>
<evidence type="ECO:0000256" key="1">
    <source>
        <dbReference type="ARBA" id="ARBA00011926"/>
    </source>
</evidence>
<reference evidence="12" key="1">
    <citation type="submission" date="2017-02" db="UniProtKB">
        <authorList>
            <consortium name="WormBaseParasite"/>
        </authorList>
    </citation>
    <scope>IDENTIFICATION</scope>
</reference>
<accession>A0A0N4U0I8</accession>
<evidence type="ECO:0000313" key="9">
    <source>
        <dbReference type="EMBL" id="VDN54457.1"/>
    </source>
</evidence>
<evidence type="ECO:0000256" key="7">
    <source>
        <dbReference type="ARBA" id="ARBA00044712"/>
    </source>
</evidence>
<dbReference type="GO" id="GO:0003723">
    <property type="term" value="F:RNA binding"/>
    <property type="evidence" value="ECO:0007669"/>
    <property type="project" value="UniProtKB-KW"/>
</dbReference>
<dbReference type="InterPro" id="IPR039753">
    <property type="entry name" value="RG7MT1"/>
</dbReference>
<dbReference type="PANTHER" id="PTHR12189">
    <property type="entry name" value="MRNA GUANINE-7- METHYLTRANSFERASE"/>
    <property type="match status" value="1"/>
</dbReference>
<dbReference type="InterPro" id="IPR029063">
    <property type="entry name" value="SAM-dependent_MTases_sf"/>
</dbReference>
<reference evidence="9 11" key="2">
    <citation type="submission" date="2018-11" db="EMBL/GenBank/DDBJ databases">
        <authorList>
            <consortium name="Pathogen Informatics"/>
        </authorList>
    </citation>
    <scope>NUCLEOTIDE SEQUENCE [LARGE SCALE GENOMIC DNA]</scope>
</reference>
<evidence type="ECO:0000313" key="10">
    <source>
        <dbReference type="Proteomes" id="UP000038040"/>
    </source>
</evidence>
<keyword evidence="6" id="KW-0507">mRNA processing</keyword>
<sequence length="207" mass="24289">MNVANSSEVIEHYNSVPNTGIREREGVRIYYLRCFNNWIKTKLFNKAEILLREQGRSNLVGLDLCCGKGGDLLKWNHMDVSHVVFTVKLVFRLIFFQEHLKDLYKNPAIEFDLCSCQFSFHYAFETERQARVMIRNAIEMLKPGGLFLGTLPEAERIMFFLRKGFGCYSNDVVRLTYGDQELFQKENYRPPIFGAKFHFALEEQVFF</sequence>
<dbReference type="EMBL" id="UYYG01001150">
    <property type="protein sequence ID" value="VDN54457.1"/>
    <property type="molecule type" value="Genomic_DNA"/>
</dbReference>
<dbReference type="AlphaFoldDB" id="A0A0N4U0I8"/>
<dbReference type="STRING" id="318479.A0A0N4U0I8"/>